<dbReference type="Pfam" id="PF13561">
    <property type="entry name" value="adh_short_C2"/>
    <property type="match status" value="1"/>
</dbReference>
<keyword evidence="5" id="KW-1185">Reference proteome</keyword>
<dbReference type="PANTHER" id="PTHR43639">
    <property type="entry name" value="OXIDOREDUCTASE, SHORT-CHAIN DEHYDROGENASE/REDUCTASE FAMILY (AFU_ORTHOLOGUE AFUA_5G02870)"/>
    <property type="match status" value="1"/>
</dbReference>
<dbReference type="PRINTS" id="PR00081">
    <property type="entry name" value="GDHRDH"/>
</dbReference>
<feature type="compositionally biased region" description="Gly residues" evidence="3">
    <location>
        <begin position="17"/>
        <end position="29"/>
    </location>
</feature>
<organism evidence="4 5">
    <name type="scientific">Paenibacillus spongiae</name>
    <dbReference type="NCBI Taxonomy" id="2909671"/>
    <lineage>
        <taxon>Bacteria</taxon>
        <taxon>Bacillati</taxon>
        <taxon>Bacillota</taxon>
        <taxon>Bacilli</taxon>
        <taxon>Bacillales</taxon>
        <taxon>Paenibacillaceae</taxon>
        <taxon>Paenibacillus</taxon>
    </lineage>
</organism>
<feature type="region of interest" description="Disordered" evidence="3">
    <location>
        <begin position="1"/>
        <end position="29"/>
    </location>
</feature>
<sequence length="294" mass="30386">MKDSDEGRAPAAASRAEGGGTGFRSGGGHGKAALVTGGSRGIGRGIALALARAGYTLTITHWQDESGASAAAEQIRSEIGRDCLVLSGNLAEPGEAERTAEQALAGMGRIDVLVNNAGITLIDPVDRLQTGHLDHLIGLNFRSPLILMREVSAHMIAAGIQGSILNITSSRAERAYPGDAVYGGLKAGLKRAVESAALDLAPYGIRVNCLAPGATLVREGRGPYEGVGRQVPLGRMGTPEDMGNIAVWLVSDEAAYVTGINLRADGGLILPGMPEDGISAWGSKTKPNMRGRSE</sequence>
<evidence type="ECO:0000313" key="4">
    <source>
        <dbReference type="EMBL" id="UVI29743.1"/>
    </source>
</evidence>
<gene>
    <name evidence="4" type="ORF">L1F29_30780</name>
</gene>
<proteinExistence type="inferred from homology"/>
<dbReference type="EMBL" id="CP091430">
    <property type="protein sequence ID" value="UVI29743.1"/>
    <property type="molecule type" value="Genomic_DNA"/>
</dbReference>
<evidence type="ECO:0000256" key="2">
    <source>
        <dbReference type="ARBA" id="ARBA00023002"/>
    </source>
</evidence>
<dbReference type="CDD" id="cd05233">
    <property type="entry name" value="SDR_c"/>
    <property type="match status" value="1"/>
</dbReference>
<keyword evidence="2" id="KW-0560">Oxidoreductase</keyword>
<dbReference type="Proteomes" id="UP001057877">
    <property type="component" value="Chromosome"/>
</dbReference>
<dbReference type="PANTHER" id="PTHR43639:SF1">
    <property type="entry name" value="SHORT-CHAIN DEHYDROGENASE_REDUCTASE FAMILY PROTEIN"/>
    <property type="match status" value="1"/>
</dbReference>
<name>A0ABY5SBS3_9BACL</name>
<reference evidence="4" key="1">
    <citation type="submission" date="2022-01" db="EMBL/GenBank/DDBJ databases">
        <title>Paenibacillus spongiae sp. nov., isolated from marine sponge.</title>
        <authorList>
            <person name="Li Z."/>
            <person name="Zhang M."/>
        </authorList>
    </citation>
    <scope>NUCLEOTIDE SEQUENCE</scope>
    <source>
        <strain evidence="4">PHS-Z3</strain>
    </source>
</reference>
<dbReference type="InterPro" id="IPR002347">
    <property type="entry name" value="SDR_fam"/>
</dbReference>
<dbReference type="SUPFAM" id="SSF51735">
    <property type="entry name" value="NAD(P)-binding Rossmann-fold domains"/>
    <property type="match status" value="1"/>
</dbReference>
<evidence type="ECO:0000256" key="1">
    <source>
        <dbReference type="ARBA" id="ARBA00006484"/>
    </source>
</evidence>
<dbReference type="PRINTS" id="PR00080">
    <property type="entry name" value="SDRFAMILY"/>
</dbReference>
<dbReference type="RefSeq" id="WP_258385830.1">
    <property type="nucleotide sequence ID" value="NZ_CP091430.1"/>
</dbReference>
<accession>A0ABY5SBS3</accession>
<dbReference type="Gene3D" id="3.40.50.720">
    <property type="entry name" value="NAD(P)-binding Rossmann-like Domain"/>
    <property type="match status" value="1"/>
</dbReference>
<comment type="similarity">
    <text evidence="1">Belongs to the short-chain dehydrogenases/reductases (SDR) family.</text>
</comment>
<protein>
    <submittedName>
        <fullName evidence="4">SDR family oxidoreductase</fullName>
    </submittedName>
</protein>
<evidence type="ECO:0000313" key="5">
    <source>
        <dbReference type="Proteomes" id="UP001057877"/>
    </source>
</evidence>
<evidence type="ECO:0000256" key="3">
    <source>
        <dbReference type="SAM" id="MobiDB-lite"/>
    </source>
</evidence>
<dbReference type="InterPro" id="IPR036291">
    <property type="entry name" value="NAD(P)-bd_dom_sf"/>
</dbReference>